<dbReference type="Proteomes" id="UP000277671">
    <property type="component" value="Unassembled WGS sequence"/>
</dbReference>
<name>A0A495JSD1_9ACTN</name>
<dbReference type="RefSeq" id="WP_121159523.1">
    <property type="nucleotide sequence ID" value="NZ_RBKT01000001.1"/>
</dbReference>
<feature type="compositionally biased region" description="Basic and acidic residues" evidence="1">
    <location>
        <begin position="50"/>
        <end position="65"/>
    </location>
</feature>
<dbReference type="AlphaFoldDB" id="A0A495JSD1"/>
<dbReference type="OrthoDB" id="3396850at2"/>
<comment type="caution">
    <text evidence="2">The sequence shown here is derived from an EMBL/GenBank/DDBJ whole genome shotgun (WGS) entry which is preliminary data.</text>
</comment>
<feature type="region of interest" description="Disordered" evidence="1">
    <location>
        <begin position="1"/>
        <end position="71"/>
    </location>
</feature>
<accession>A0A495JSD1</accession>
<reference evidence="2 3" key="1">
    <citation type="submission" date="2018-10" db="EMBL/GenBank/DDBJ databases">
        <title>Sequencing the genomes of 1000 actinobacteria strains.</title>
        <authorList>
            <person name="Klenk H.-P."/>
        </authorList>
    </citation>
    <scope>NUCLEOTIDE SEQUENCE [LARGE SCALE GENOMIC DNA]</scope>
    <source>
        <strain evidence="2 3">DSM 45175</strain>
    </source>
</reference>
<protein>
    <submittedName>
        <fullName evidence="2">Uncharacterized protein</fullName>
    </submittedName>
</protein>
<feature type="compositionally biased region" description="Basic and acidic residues" evidence="1">
    <location>
        <begin position="27"/>
        <end position="38"/>
    </location>
</feature>
<organism evidence="2 3">
    <name type="scientific">Micromonospora pisi</name>
    <dbReference type="NCBI Taxonomy" id="589240"/>
    <lineage>
        <taxon>Bacteria</taxon>
        <taxon>Bacillati</taxon>
        <taxon>Actinomycetota</taxon>
        <taxon>Actinomycetes</taxon>
        <taxon>Micromonosporales</taxon>
        <taxon>Micromonosporaceae</taxon>
        <taxon>Micromonospora</taxon>
    </lineage>
</organism>
<evidence type="ECO:0000313" key="2">
    <source>
        <dbReference type="EMBL" id="RKR91428.1"/>
    </source>
</evidence>
<dbReference type="EMBL" id="RBKT01000001">
    <property type="protein sequence ID" value="RKR91428.1"/>
    <property type="molecule type" value="Genomic_DNA"/>
</dbReference>
<keyword evidence="3" id="KW-1185">Reference proteome</keyword>
<sequence length="71" mass="7591">MSHSGKNKTPKESARSGRHAGSGARGRQGETVERSEKQRHQRAATGTSSSERDYGRSKVGPEGRTHTQGTG</sequence>
<evidence type="ECO:0000256" key="1">
    <source>
        <dbReference type="SAM" id="MobiDB-lite"/>
    </source>
</evidence>
<proteinExistence type="predicted"/>
<evidence type="ECO:0000313" key="3">
    <source>
        <dbReference type="Proteomes" id="UP000277671"/>
    </source>
</evidence>
<gene>
    <name evidence="2" type="ORF">BDK92_5824</name>
</gene>